<accession>A0A7X6DQA7</accession>
<feature type="signal peptide" evidence="1">
    <location>
        <begin position="1"/>
        <end position="29"/>
    </location>
</feature>
<evidence type="ECO:0000256" key="1">
    <source>
        <dbReference type="SAM" id="SignalP"/>
    </source>
</evidence>
<sequence length="202" mass="21785">MHRSIFRKISTHSAMAIILLLVLRGNADAFPCSIGYVDGSLNGVNDGSYPCIDGPSQDKNDQVTDLNGGNYFGINTWEFLQKQDTPGDLSTGAFDLGLIVNPDTGTTEGTWTFTNDPWGTYGQIVIVVKDGKAGAPADGIYWTVYLVDEGDLSGDWNMPTRDLSHLSVYGNRGTAQVPEPATLGLLGMGLVGLGLMRRRLLR</sequence>
<reference evidence="3 4" key="1">
    <citation type="journal article" date="2020" name="Nature">
        <title>Bacterial chemolithoautotrophy via manganese oxidation.</title>
        <authorList>
            <person name="Yu H."/>
            <person name="Leadbetter J.R."/>
        </authorList>
    </citation>
    <scope>NUCLEOTIDE SEQUENCE [LARGE SCALE GENOMIC DNA]</scope>
    <source>
        <strain evidence="3 4">Mn-1</strain>
    </source>
</reference>
<keyword evidence="4" id="KW-1185">Reference proteome</keyword>
<dbReference type="NCBIfam" id="TIGR02595">
    <property type="entry name" value="PEP_CTERM"/>
    <property type="match status" value="1"/>
</dbReference>
<evidence type="ECO:0000259" key="2">
    <source>
        <dbReference type="Pfam" id="PF07589"/>
    </source>
</evidence>
<dbReference type="Pfam" id="PF07589">
    <property type="entry name" value="PEP-CTERM"/>
    <property type="match status" value="1"/>
</dbReference>
<dbReference type="AlphaFoldDB" id="A0A7X6DQA7"/>
<feature type="domain" description="Ice-binding protein C-terminal" evidence="2">
    <location>
        <begin position="176"/>
        <end position="198"/>
    </location>
</feature>
<name>A0A7X6DQA7_9BACT</name>
<dbReference type="Proteomes" id="UP000534783">
    <property type="component" value="Unassembled WGS sequence"/>
</dbReference>
<feature type="chain" id="PRO_5030663599" evidence="1">
    <location>
        <begin position="30"/>
        <end position="202"/>
    </location>
</feature>
<evidence type="ECO:0000313" key="3">
    <source>
        <dbReference type="EMBL" id="NKE71385.1"/>
    </source>
</evidence>
<gene>
    <name evidence="3" type="ORF">MNODULE_11605</name>
</gene>
<keyword evidence="1" id="KW-0732">Signal</keyword>
<dbReference type="RefSeq" id="WP_168059972.1">
    <property type="nucleotide sequence ID" value="NZ_VTOW01000002.1"/>
</dbReference>
<evidence type="ECO:0000313" key="4">
    <source>
        <dbReference type="Proteomes" id="UP000534783"/>
    </source>
</evidence>
<dbReference type="InterPro" id="IPR013424">
    <property type="entry name" value="Ice-binding_C"/>
</dbReference>
<comment type="caution">
    <text evidence="3">The sequence shown here is derived from an EMBL/GenBank/DDBJ whole genome shotgun (WGS) entry which is preliminary data.</text>
</comment>
<organism evidence="3 4">
    <name type="scientific">Candidatus Manganitrophus noduliformans</name>
    <dbReference type="NCBI Taxonomy" id="2606439"/>
    <lineage>
        <taxon>Bacteria</taxon>
        <taxon>Pseudomonadati</taxon>
        <taxon>Nitrospirota</taxon>
        <taxon>Nitrospiria</taxon>
        <taxon>Candidatus Troglogloeales</taxon>
        <taxon>Candidatus Manganitrophaceae</taxon>
        <taxon>Candidatus Manganitrophus</taxon>
    </lineage>
</organism>
<dbReference type="EMBL" id="VTOW01000002">
    <property type="protein sequence ID" value="NKE71385.1"/>
    <property type="molecule type" value="Genomic_DNA"/>
</dbReference>
<proteinExistence type="predicted"/>
<protein>
    <submittedName>
        <fullName evidence="3">PEP-CTERM sorting domain-containing protein</fullName>
    </submittedName>
</protein>